<accession>G0U004</accession>
<evidence type="ECO:0008006" key="6">
    <source>
        <dbReference type="Google" id="ProtNLM"/>
    </source>
</evidence>
<dbReference type="AlphaFoldDB" id="G0U004"/>
<evidence type="ECO:0000256" key="3">
    <source>
        <dbReference type="SAM" id="Coils"/>
    </source>
</evidence>
<dbReference type="InterPro" id="IPR001680">
    <property type="entry name" value="WD40_rpt"/>
</dbReference>
<dbReference type="SMART" id="SM00320">
    <property type="entry name" value="WD40"/>
    <property type="match status" value="3"/>
</dbReference>
<proteinExistence type="predicted"/>
<feature type="region of interest" description="Disordered" evidence="4">
    <location>
        <begin position="554"/>
        <end position="601"/>
    </location>
</feature>
<sequence length="707" mass="75740">MGPGETGESRARPKSSLIPAGSFECNARCGCAFGEVVWVSELRGGVAVHNAQSGELVTRVSTGNDNEHIHFKSMVVVRDEIWAGSLNGELHIFSARKQRWICRLLISGFETSAPITSLYFDGYSVIGGSETGGVVQWNSYSRRQVATFIAPAPITAVVVVAGLVVSGDNGGEIRMWDPLSGELATVHSAGKSGVTCLLNEPTTATVWVGRNNGTISVYTLSGKEEDASVGDDPQTSLVITLIGRVPLGKGAITSLLCVTGKVMATTYDRSVAVLCATTRSLLTFQEDAHSAFIYGVSAVYVAETARVWTIGNDSTVRIWDVPGYYVPRQSVPALQPQEQAKVAEGQKGILTVENAKLASCVAAAGAKMVDLRQQVQQLQNEGHELRLRLATVNDVMKEKDLEILAHKTRERELEELVKKLNKDAADANARSDAAQRECNKVRSDCDNATMEAARAKTNLSVKISEKVQTLQENDSLSYDKFVEYLQHPAAGLHNEQLFEKLMELAQKEGGDVDYLITFKKTLPILLDTLNPHAVEASKGGVGLSSVQQGACGAGMGQAGAHSTAAGETAVEVGKEGRTVTSGKEVEGDPSTNAAVESETDDPLAKQLKSNLDFILRTRQDLVEQLGLLVRRVKKGCQVVEVLVGSTAKDSPFPPVVRTSNDGLGDGARGHNVGSVANNILKELRRIVLCIVSAHLTVAERQQVGIQL</sequence>
<keyword evidence="1" id="KW-0853">WD repeat</keyword>
<name>G0U004_TRYVY</name>
<keyword evidence="3" id="KW-0175">Coiled coil</keyword>
<protein>
    <recommendedName>
        <fullName evidence="6">Guanine nucleotide-binding protein subunit beta-like protein</fullName>
    </recommendedName>
</protein>
<evidence type="ECO:0000256" key="4">
    <source>
        <dbReference type="SAM" id="MobiDB-lite"/>
    </source>
</evidence>
<keyword evidence="2" id="KW-0677">Repeat</keyword>
<dbReference type="InterPro" id="IPR015943">
    <property type="entry name" value="WD40/YVTN_repeat-like_dom_sf"/>
</dbReference>
<evidence type="ECO:0000313" key="5">
    <source>
        <dbReference type="EMBL" id="CCC49400.1"/>
    </source>
</evidence>
<dbReference type="VEuPathDB" id="TriTrypDB:TvY486_0800070"/>
<evidence type="ECO:0000256" key="2">
    <source>
        <dbReference type="ARBA" id="ARBA00022737"/>
    </source>
</evidence>
<dbReference type="EMBL" id="HE573024">
    <property type="protein sequence ID" value="CCC49400.1"/>
    <property type="molecule type" value="Genomic_DNA"/>
</dbReference>
<dbReference type="InterPro" id="IPR011047">
    <property type="entry name" value="Quinoprotein_ADH-like_sf"/>
</dbReference>
<dbReference type="PANTHER" id="PTHR19857">
    <property type="entry name" value="MITOCHONDRIAL DIVISION PROTEIN 1-RELATED"/>
    <property type="match status" value="1"/>
</dbReference>
<dbReference type="InterPro" id="IPR051179">
    <property type="entry name" value="WD_repeat_multifunction"/>
</dbReference>
<organism evidence="5">
    <name type="scientific">Trypanosoma vivax (strain Y486)</name>
    <dbReference type="NCBI Taxonomy" id="1055687"/>
    <lineage>
        <taxon>Eukaryota</taxon>
        <taxon>Discoba</taxon>
        <taxon>Euglenozoa</taxon>
        <taxon>Kinetoplastea</taxon>
        <taxon>Metakinetoplastina</taxon>
        <taxon>Trypanosomatida</taxon>
        <taxon>Trypanosomatidae</taxon>
        <taxon>Trypanosoma</taxon>
        <taxon>Duttonella</taxon>
    </lineage>
</organism>
<reference evidence="5" key="1">
    <citation type="journal article" date="2012" name="Proc. Natl. Acad. Sci. U.S.A.">
        <title>Antigenic diversity is generated by distinct evolutionary mechanisms in African trypanosome species.</title>
        <authorList>
            <person name="Jackson A.P."/>
            <person name="Berry A."/>
            <person name="Aslett M."/>
            <person name="Allison H.C."/>
            <person name="Burton P."/>
            <person name="Vavrova-Anderson J."/>
            <person name="Brown R."/>
            <person name="Browne H."/>
            <person name="Corton N."/>
            <person name="Hauser H."/>
            <person name="Gamble J."/>
            <person name="Gilderthorp R."/>
            <person name="Marcello L."/>
            <person name="McQuillan J."/>
            <person name="Otto T.D."/>
            <person name="Quail M.A."/>
            <person name="Sanders M.J."/>
            <person name="van Tonder A."/>
            <person name="Ginger M.L."/>
            <person name="Field M.C."/>
            <person name="Barry J.D."/>
            <person name="Hertz-Fowler C."/>
            <person name="Berriman M."/>
        </authorList>
    </citation>
    <scope>NUCLEOTIDE SEQUENCE</scope>
    <source>
        <strain evidence="5">Y486</strain>
    </source>
</reference>
<dbReference type="Gene3D" id="2.130.10.10">
    <property type="entry name" value="YVTN repeat-like/Quinoprotein amine dehydrogenase"/>
    <property type="match status" value="2"/>
</dbReference>
<dbReference type="SUPFAM" id="SSF50998">
    <property type="entry name" value="Quinoprotein alcohol dehydrogenase-like"/>
    <property type="match status" value="1"/>
</dbReference>
<gene>
    <name evidence="5" type="ORF">TVY486_0800070</name>
</gene>
<evidence type="ECO:0000256" key="1">
    <source>
        <dbReference type="ARBA" id="ARBA00022574"/>
    </source>
</evidence>
<feature type="coiled-coil region" evidence="3">
    <location>
        <begin position="361"/>
        <end position="444"/>
    </location>
</feature>